<gene>
    <name evidence="2" type="ORF">A2T98_12745</name>
</gene>
<dbReference type="EMBL" id="LWAJ01000169">
    <property type="protein sequence ID" value="KZL49448.1"/>
    <property type="molecule type" value="Genomic_DNA"/>
</dbReference>
<name>A0A166JAH2_NODSP</name>
<keyword evidence="1" id="KW-0472">Membrane</keyword>
<feature type="transmembrane region" description="Helical" evidence="1">
    <location>
        <begin position="12"/>
        <end position="36"/>
    </location>
</feature>
<dbReference type="GeneID" id="78018477"/>
<protein>
    <submittedName>
        <fullName evidence="2">Uncharacterized protein</fullName>
    </submittedName>
</protein>
<keyword evidence="1" id="KW-0812">Transmembrane</keyword>
<evidence type="ECO:0000313" key="3">
    <source>
        <dbReference type="Proteomes" id="UP000076555"/>
    </source>
</evidence>
<evidence type="ECO:0000256" key="1">
    <source>
        <dbReference type="SAM" id="Phobius"/>
    </source>
</evidence>
<comment type="caution">
    <text evidence="2">The sequence shown here is derived from an EMBL/GenBank/DDBJ whole genome shotgun (WGS) entry which is preliminary data.</text>
</comment>
<evidence type="ECO:0000313" key="2">
    <source>
        <dbReference type="EMBL" id="KZL49448.1"/>
    </source>
</evidence>
<proteinExistence type="predicted"/>
<dbReference type="AlphaFoldDB" id="A0A166JAH2"/>
<organism evidence="2 3">
    <name type="scientific">Nodularia spumigena CENA596</name>
    <dbReference type="NCBI Taxonomy" id="1819295"/>
    <lineage>
        <taxon>Bacteria</taxon>
        <taxon>Bacillati</taxon>
        <taxon>Cyanobacteriota</taxon>
        <taxon>Cyanophyceae</taxon>
        <taxon>Nostocales</taxon>
        <taxon>Nodulariaceae</taxon>
        <taxon>Nodularia</taxon>
    </lineage>
</organism>
<reference evidence="2 3" key="1">
    <citation type="submission" date="2016-04" db="EMBL/GenBank/DDBJ databases">
        <title>Draft Genome Assembly of the Bloom-forming Cyanobacterium Nodularia spumigena Strain CENA596 in Shrimp Production Ponds.</title>
        <authorList>
            <person name="Popin R.V."/>
            <person name="Rigonato J."/>
            <person name="Abreu V.A."/>
            <person name="Andreote A.P."/>
            <person name="Silveira S.B."/>
            <person name="Odebrecht C."/>
            <person name="Fiore M.F."/>
        </authorList>
    </citation>
    <scope>NUCLEOTIDE SEQUENCE [LARGE SCALE GENOMIC DNA]</scope>
    <source>
        <strain evidence="2 3">CENA596</strain>
    </source>
</reference>
<accession>A0A166JAH2</accession>
<dbReference type="RefSeq" id="WP_017804449.1">
    <property type="nucleotide sequence ID" value="NZ_CAWMRI010000169.1"/>
</dbReference>
<dbReference type="OrthoDB" id="488264at2"/>
<sequence>MSVFTNFLRSLLLTMFFSFIAPMSLVGGLLFLLPLIGHFRALQGATEASATRIMHFLAIFGSGHPLNGLLIISLTCSFVGALFDTYAYYRYQISRIDS</sequence>
<keyword evidence="1" id="KW-1133">Transmembrane helix</keyword>
<dbReference type="Proteomes" id="UP000076555">
    <property type="component" value="Unassembled WGS sequence"/>
</dbReference>